<sequence>MKTSTIASLSVASNAFVVALKLVIGFVTGSVAIVSEAIHSSLDLAASLIAFFAVRVASRPPDPKHPYGHGKFENVSGTVETLLIFVAGIWIIYESVEKILHPAPIRLPWLGVGAMLLGAVINFIVGKTVQKAGEKARSVAMRSNALHLLTDVYSSLGVAASLVLVSLTNWTILDPIIGIAIALYIMKEALHLVKEAFHPLVDTGLSDKENATIRSILDKYQNRFLEYHDLRTRRAGSEEHIDLHLVVPSNMKVEMAHEICNDIEKDLQQALHNPKVLIHIEPEQERISTIQQGKPDSGNAT</sequence>
<comment type="similarity">
    <text evidence="2">Belongs to the cation diffusion facilitator (CDF) transporter (TC 2.A.4) family.</text>
</comment>
<protein>
    <submittedName>
        <fullName evidence="10">Cation diffusion facilitator family transporter</fullName>
    </submittedName>
</protein>
<keyword evidence="3" id="KW-0813">Transport</keyword>
<dbReference type="NCBIfam" id="TIGR01297">
    <property type="entry name" value="CDF"/>
    <property type="match status" value="1"/>
</dbReference>
<keyword evidence="5 7" id="KW-1133">Transmembrane helix</keyword>
<dbReference type="InterPro" id="IPR002524">
    <property type="entry name" value="Cation_efflux"/>
</dbReference>
<organism evidence="10 11">
    <name type="scientific">Ectobacillus funiculus</name>
    <dbReference type="NCBI Taxonomy" id="137993"/>
    <lineage>
        <taxon>Bacteria</taxon>
        <taxon>Bacillati</taxon>
        <taxon>Bacillota</taxon>
        <taxon>Bacilli</taxon>
        <taxon>Bacillales</taxon>
        <taxon>Bacillaceae</taxon>
        <taxon>Ectobacillus</taxon>
    </lineage>
</organism>
<evidence type="ECO:0000256" key="3">
    <source>
        <dbReference type="ARBA" id="ARBA00022448"/>
    </source>
</evidence>
<evidence type="ECO:0000256" key="4">
    <source>
        <dbReference type="ARBA" id="ARBA00022692"/>
    </source>
</evidence>
<evidence type="ECO:0000313" key="11">
    <source>
        <dbReference type="Proteomes" id="UP001589609"/>
    </source>
</evidence>
<reference evidence="10 11" key="1">
    <citation type="submission" date="2024-09" db="EMBL/GenBank/DDBJ databases">
        <authorList>
            <person name="Sun Q."/>
            <person name="Mori K."/>
        </authorList>
    </citation>
    <scope>NUCLEOTIDE SEQUENCE [LARGE SCALE GENOMIC DNA]</scope>
    <source>
        <strain evidence="10 11">JCM 11201</strain>
    </source>
</reference>
<dbReference type="PANTHER" id="PTHR43840">
    <property type="entry name" value="MITOCHONDRIAL METAL TRANSPORTER 1-RELATED"/>
    <property type="match status" value="1"/>
</dbReference>
<feature type="transmembrane region" description="Helical" evidence="7">
    <location>
        <begin position="105"/>
        <end position="125"/>
    </location>
</feature>
<evidence type="ECO:0000256" key="1">
    <source>
        <dbReference type="ARBA" id="ARBA00004141"/>
    </source>
</evidence>
<feature type="transmembrane region" description="Helical" evidence="7">
    <location>
        <begin position="12"/>
        <end position="31"/>
    </location>
</feature>
<dbReference type="Pfam" id="PF16916">
    <property type="entry name" value="ZT_dimer"/>
    <property type="match status" value="1"/>
</dbReference>
<feature type="transmembrane region" description="Helical" evidence="7">
    <location>
        <begin position="145"/>
        <end position="164"/>
    </location>
</feature>
<feature type="transmembrane region" description="Helical" evidence="7">
    <location>
        <begin position="75"/>
        <end position="93"/>
    </location>
</feature>
<keyword evidence="11" id="KW-1185">Reference proteome</keyword>
<evidence type="ECO:0000256" key="7">
    <source>
        <dbReference type="SAM" id="Phobius"/>
    </source>
</evidence>
<dbReference type="PANTHER" id="PTHR43840:SF15">
    <property type="entry name" value="MITOCHONDRIAL METAL TRANSPORTER 1-RELATED"/>
    <property type="match status" value="1"/>
</dbReference>
<name>A0ABV5WFQ1_9BACI</name>
<evidence type="ECO:0000256" key="6">
    <source>
        <dbReference type="ARBA" id="ARBA00023136"/>
    </source>
</evidence>
<dbReference type="InterPro" id="IPR027470">
    <property type="entry name" value="Cation_efflux_CTD"/>
</dbReference>
<dbReference type="Gene3D" id="3.30.70.1350">
    <property type="entry name" value="Cation efflux protein, cytoplasmic domain"/>
    <property type="match status" value="1"/>
</dbReference>
<dbReference type="SUPFAM" id="SSF160240">
    <property type="entry name" value="Cation efflux protein cytoplasmic domain-like"/>
    <property type="match status" value="1"/>
</dbReference>
<dbReference type="RefSeq" id="WP_379949508.1">
    <property type="nucleotide sequence ID" value="NZ_JBHMAF010000065.1"/>
</dbReference>
<dbReference type="Gene3D" id="1.20.1510.10">
    <property type="entry name" value="Cation efflux protein transmembrane domain"/>
    <property type="match status" value="1"/>
</dbReference>
<dbReference type="InterPro" id="IPR027469">
    <property type="entry name" value="Cation_efflux_TMD_sf"/>
</dbReference>
<gene>
    <name evidence="10" type="ORF">ACFFMS_12215</name>
</gene>
<evidence type="ECO:0000259" key="8">
    <source>
        <dbReference type="Pfam" id="PF01545"/>
    </source>
</evidence>
<evidence type="ECO:0000256" key="2">
    <source>
        <dbReference type="ARBA" id="ARBA00008114"/>
    </source>
</evidence>
<feature type="transmembrane region" description="Helical" evidence="7">
    <location>
        <begin position="37"/>
        <end position="54"/>
    </location>
</feature>
<accession>A0ABV5WFQ1</accession>
<feature type="domain" description="Cation efflux protein cytoplasmic" evidence="9">
    <location>
        <begin position="206"/>
        <end position="283"/>
    </location>
</feature>
<evidence type="ECO:0000259" key="9">
    <source>
        <dbReference type="Pfam" id="PF16916"/>
    </source>
</evidence>
<proteinExistence type="inferred from homology"/>
<dbReference type="Proteomes" id="UP001589609">
    <property type="component" value="Unassembled WGS sequence"/>
</dbReference>
<comment type="subcellular location">
    <subcellularLocation>
        <location evidence="1">Membrane</location>
        <topology evidence="1">Multi-pass membrane protein</topology>
    </subcellularLocation>
</comment>
<keyword evidence="6 7" id="KW-0472">Membrane</keyword>
<evidence type="ECO:0000313" key="10">
    <source>
        <dbReference type="EMBL" id="MFB9759206.1"/>
    </source>
</evidence>
<dbReference type="InterPro" id="IPR050291">
    <property type="entry name" value="CDF_Transporter"/>
</dbReference>
<dbReference type="InterPro" id="IPR058533">
    <property type="entry name" value="Cation_efflux_TM"/>
</dbReference>
<dbReference type="InterPro" id="IPR036837">
    <property type="entry name" value="Cation_efflux_CTD_sf"/>
</dbReference>
<dbReference type="SUPFAM" id="SSF161111">
    <property type="entry name" value="Cation efflux protein transmembrane domain-like"/>
    <property type="match status" value="1"/>
</dbReference>
<feature type="domain" description="Cation efflux protein transmembrane" evidence="8">
    <location>
        <begin position="9"/>
        <end position="200"/>
    </location>
</feature>
<keyword evidence="4 7" id="KW-0812">Transmembrane</keyword>
<comment type="caution">
    <text evidence="10">The sequence shown here is derived from an EMBL/GenBank/DDBJ whole genome shotgun (WGS) entry which is preliminary data.</text>
</comment>
<dbReference type="EMBL" id="JBHMAF010000065">
    <property type="protein sequence ID" value="MFB9759206.1"/>
    <property type="molecule type" value="Genomic_DNA"/>
</dbReference>
<evidence type="ECO:0000256" key="5">
    <source>
        <dbReference type="ARBA" id="ARBA00022989"/>
    </source>
</evidence>
<dbReference type="Pfam" id="PF01545">
    <property type="entry name" value="Cation_efflux"/>
    <property type="match status" value="1"/>
</dbReference>